<reference evidence="2" key="1">
    <citation type="journal article" date="2019" name="Int. J. Syst. Evol. Microbiol.">
        <title>The Global Catalogue of Microorganisms (GCM) 10K type strain sequencing project: providing services to taxonomists for standard genome sequencing and annotation.</title>
        <authorList>
            <consortium name="The Broad Institute Genomics Platform"/>
            <consortium name="The Broad Institute Genome Sequencing Center for Infectious Disease"/>
            <person name="Wu L."/>
            <person name="Ma J."/>
        </authorList>
    </citation>
    <scope>NUCLEOTIDE SEQUENCE [LARGE SCALE GENOMIC DNA]</scope>
    <source>
        <strain evidence="2">JCM 18302</strain>
    </source>
</reference>
<accession>A0ABP9NDN0</accession>
<sequence length="48" mass="5671">MPTDRIYFRCTPRMSTASARWAWLTERIIVGTGERRPDTVRLHFYVVG</sequence>
<dbReference type="Proteomes" id="UP001500804">
    <property type="component" value="Unassembled WGS sequence"/>
</dbReference>
<dbReference type="Pfam" id="PF11578">
    <property type="entry name" value="DUF3237"/>
    <property type="match status" value="1"/>
</dbReference>
<organism evidence="1 2">
    <name type="scientific">Pseudonocardia adelaidensis</name>
    <dbReference type="NCBI Taxonomy" id="648754"/>
    <lineage>
        <taxon>Bacteria</taxon>
        <taxon>Bacillati</taxon>
        <taxon>Actinomycetota</taxon>
        <taxon>Actinomycetes</taxon>
        <taxon>Pseudonocardiales</taxon>
        <taxon>Pseudonocardiaceae</taxon>
        <taxon>Pseudonocardia</taxon>
    </lineage>
</organism>
<name>A0ABP9NDN0_9PSEU</name>
<protein>
    <recommendedName>
        <fullName evidence="3">DUF3237 family protein</fullName>
    </recommendedName>
</protein>
<gene>
    <name evidence="1" type="ORF">GCM10023320_13020</name>
</gene>
<evidence type="ECO:0000313" key="1">
    <source>
        <dbReference type="EMBL" id="GAA5114966.1"/>
    </source>
</evidence>
<comment type="caution">
    <text evidence="1">The sequence shown here is derived from an EMBL/GenBank/DDBJ whole genome shotgun (WGS) entry which is preliminary data.</text>
</comment>
<dbReference type="EMBL" id="BAABJO010000004">
    <property type="protein sequence ID" value="GAA5114966.1"/>
    <property type="molecule type" value="Genomic_DNA"/>
</dbReference>
<dbReference type="Gene3D" id="2.40.160.20">
    <property type="match status" value="1"/>
</dbReference>
<keyword evidence="2" id="KW-1185">Reference proteome</keyword>
<proteinExistence type="predicted"/>
<evidence type="ECO:0000313" key="2">
    <source>
        <dbReference type="Proteomes" id="UP001500804"/>
    </source>
</evidence>
<evidence type="ECO:0008006" key="3">
    <source>
        <dbReference type="Google" id="ProtNLM"/>
    </source>
</evidence>